<comment type="similarity">
    <text evidence="5">Belongs to the SAT4 family.</text>
</comment>
<evidence type="ECO:0000256" key="5">
    <source>
        <dbReference type="ARBA" id="ARBA00038359"/>
    </source>
</evidence>
<keyword evidence="2 6" id="KW-0812">Transmembrane</keyword>
<dbReference type="GO" id="GO:0016020">
    <property type="term" value="C:membrane"/>
    <property type="evidence" value="ECO:0007669"/>
    <property type="project" value="UniProtKB-SubCell"/>
</dbReference>
<evidence type="ECO:0000313" key="8">
    <source>
        <dbReference type="EMBL" id="CAI6339910.1"/>
    </source>
</evidence>
<evidence type="ECO:0000259" key="7">
    <source>
        <dbReference type="Pfam" id="PF20684"/>
    </source>
</evidence>
<dbReference type="PANTHER" id="PTHR33048">
    <property type="entry name" value="PTH11-LIKE INTEGRAL MEMBRANE PROTEIN (AFU_ORTHOLOGUE AFUA_5G11245)"/>
    <property type="match status" value="1"/>
</dbReference>
<gene>
    <name evidence="8" type="ORF">PDIGIT_LOCUS13074</name>
</gene>
<feature type="transmembrane region" description="Helical" evidence="6">
    <location>
        <begin position="101"/>
        <end position="131"/>
    </location>
</feature>
<comment type="caution">
    <text evidence="8">The sequence shown here is derived from an EMBL/GenBank/DDBJ whole genome shotgun (WGS) entry which is preliminary data.</text>
</comment>
<dbReference type="InterPro" id="IPR052337">
    <property type="entry name" value="SAT4-like"/>
</dbReference>
<feature type="transmembrane region" description="Helical" evidence="6">
    <location>
        <begin position="258"/>
        <end position="277"/>
    </location>
</feature>
<organism evidence="8 9">
    <name type="scientific">Periconia digitata</name>
    <dbReference type="NCBI Taxonomy" id="1303443"/>
    <lineage>
        <taxon>Eukaryota</taxon>
        <taxon>Fungi</taxon>
        <taxon>Dikarya</taxon>
        <taxon>Ascomycota</taxon>
        <taxon>Pezizomycotina</taxon>
        <taxon>Dothideomycetes</taxon>
        <taxon>Pleosporomycetidae</taxon>
        <taxon>Pleosporales</taxon>
        <taxon>Massarineae</taxon>
        <taxon>Periconiaceae</taxon>
        <taxon>Periconia</taxon>
    </lineage>
</organism>
<name>A0A9W4UPV5_9PLEO</name>
<feature type="transmembrane region" description="Helical" evidence="6">
    <location>
        <begin position="26"/>
        <end position="47"/>
    </location>
</feature>
<evidence type="ECO:0000256" key="4">
    <source>
        <dbReference type="ARBA" id="ARBA00023136"/>
    </source>
</evidence>
<evidence type="ECO:0000256" key="2">
    <source>
        <dbReference type="ARBA" id="ARBA00022692"/>
    </source>
</evidence>
<dbReference type="PANTHER" id="PTHR33048:SF156">
    <property type="entry name" value="INTEGRAL MEMBRANE PROTEIN"/>
    <property type="match status" value="1"/>
</dbReference>
<evidence type="ECO:0000256" key="1">
    <source>
        <dbReference type="ARBA" id="ARBA00004141"/>
    </source>
</evidence>
<dbReference type="Pfam" id="PF20684">
    <property type="entry name" value="Fung_rhodopsin"/>
    <property type="match status" value="1"/>
</dbReference>
<feature type="transmembrane region" description="Helical" evidence="6">
    <location>
        <begin position="143"/>
        <end position="170"/>
    </location>
</feature>
<dbReference type="Proteomes" id="UP001152607">
    <property type="component" value="Unassembled WGS sequence"/>
</dbReference>
<accession>A0A9W4UPV5</accession>
<dbReference type="AlphaFoldDB" id="A0A9W4UPV5"/>
<proteinExistence type="inferred from homology"/>
<dbReference type="EMBL" id="CAOQHR010000009">
    <property type="protein sequence ID" value="CAI6339910.1"/>
    <property type="molecule type" value="Genomic_DNA"/>
</dbReference>
<dbReference type="InterPro" id="IPR049326">
    <property type="entry name" value="Rhodopsin_dom_fungi"/>
</dbReference>
<reference evidence="8" key="1">
    <citation type="submission" date="2023-01" db="EMBL/GenBank/DDBJ databases">
        <authorList>
            <person name="Van Ghelder C."/>
            <person name="Rancurel C."/>
        </authorList>
    </citation>
    <scope>NUCLEOTIDE SEQUENCE</scope>
    <source>
        <strain evidence="8">CNCM I-4278</strain>
    </source>
</reference>
<comment type="subcellular location">
    <subcellularLocation>
        <location evidence="1">Membrane</location>
        <topology evidence="1">Multi-pass membrane protein</topology>
    </subcellularLocation>
</comment>
<protein>
    <recommendedName>
        <fullName evidence="7">Rhodopsin domain-containing protein</fullName>
    </recommendedName>
</protein>
<feature type="transmembrane region" description="Helical" evidence="6">
    <location>
        <begin position="223"/>
        <end position="246"/>
    </location>
</feature>
<evidence type="ECO:0000313" key="9">
    <source>
        <dbReference type="Proteomes" id="UP001152607"/>
    </source>
</evidence>
<feature type="transmembrane region" description="Helical" evidence="6">
    <location>
        <begin position="59"/>
        <end position="81"/>
    </location>
</feature>
<dbReference type="OrthoDB" id="5329176at2759"/>
<evidence type="ECO:0000256" key="3">
    <source>
        <dbReference type="ARBA" id="ARBA00022989"/>
    </source>
</evidence>
<sequence>MSMTADPAVIASLPPSYFEEDVSAPLWHASIAMIVLQTVAVTLFFASRILNKTSNGIDFWLFIPAGYVFCTIHSAFGILLVKLGGAGRHTLFWMREDPGIIVTWLKFCTVIEFTWALSVTFPKLAMLVLYLRIFPTRVYRIAGYAAGVLVILVLVVSTIASFTICMPFAFNWDKTIPGGKCGDQMLSYRIMGFPNLAADIFLLVLPLPAIYKLHVDAATKIGIFLTFISGSFGIVTCMIRIAYFFTIDLFADPTYNCIHTMIWTMVEPGVYLIAVSLPSLRPLKKRVPWVRDISFGSLISRATSWTGKSTNNTSWLEPKMAAKNGVIRTTDIELKSSNFPIEEGGSMHSTARINPPFYSLADIDEQQISHDKPAKFIG</sequence>
<keyword evidence="9" id="KW-1185">Reference proteome</keyword>
<keyword evidence="3 6" id="KW-1133">Transmembrane helix</keyword>
<feature type="transmembrane region" description="Helical" evidence="6">
    <location>
        <begin position="190"/>
        <end position="211"/>
    </location>
</feature>
<evidence type="ECO:0000256" key="6">
    <source>
        <dbReference type="SAM" id="Phobius"/>
    </source>
</evidence>
<feature type="domain" description="Rhodopsin" evidence="7">
    <location>
        <begin position="45"/>
        <end position="285"/>
    </location>
</feature>
<keyword evidence="4 6" id="KW-0472">Membrane</keyword>